<dbReference type="GO" id="GO:0005829">
    <property type="term" value="C:cytosol"/>
    <property type="evidence" value="ECO:0007669"/>
    <property type="project" value="TreeGrafter"/>
</dbReference>
<dbReference type="RefSeq" id="WP_160598919.1">
    <property type="nucleotide sequence ID" value="NZ_WTYS01000001.1"/>
</dbReference>
<evidence type="ECO:0000313" key="5">
    <source>
        <dbReference type="Proteomes" id="UP000468943"/>
    </source>
</evidence>
<evidence type="ECO:0000256" key="3">
    <source>
        <dbReference type="SAM" id="MobiDB-lite"/>
    </source>
</evidence>
<feature type="coiled-coil region" evidence="2">
    <location>
        <begin position="47"/>
        <end position="74"/>
    </location>
</feature>
<keyword evidence="5" id="KW-1185">Reference proteome</keyword>
<dbReference type="AlphaFoldDB" id="A0A6I4SQ04"/>
<evidence type="ECO:0000313" key="4">
    <source>
        <dbReference type="EMBL" id="MXO57895.1"/>
    </source>
</evidence>
<evidence type="ECO:0000256" key="2">
    <source>
        <dbReference type="SAM" id="Coils"/>
    </source>
</evidence>
<proteinExistence type="inferred from homology"/>
<sequence>MHIIVQVRNLVSSNVATMVEQVSNPTKMLRLLRKEIEEADIALHGEISKLTRQKTRAEASAQRLTEEVTSWSEKAKVAMDHGREDLARSALLAREDIKLQAKNFKADTKRLADEISVARAALEQLEAKLAETNSQLRAREASESASRVATSAGPADSTADRQMDRIANLERRVDHTLGDQPQTGKSAATIDAEIAAMGRDAAVDAELEKLRSSAGTKKKRKTE</sequence>
<evidence type="ECO:0008006" key="6">
    <source>
        <dbReference type="Google" id="ProtNLM"/>
    </source>
</evidence>
<keyword evidence="2" id="KW-0175">Coiled coil</keyword>
<dbReference type="EMBL" id="WTYS01000001">
    <property type="protein sequence ID" value="MXO57895.1"/>
    <property type="molecule type" value="Genomic_DNA"/>
</dbReference>
<dbReference type="PANTHER" id="PTHR31088">
    <property type="entry name" value="MEMBRANE-ASSOCIATED PROTEIN VIPP1, CHLOROPLASTIC"/>
    <property type="match status" value="1"/>
</dbReference>
<protein>
    <recommendedName>
        <fullName evidence="6">Phage shock protein A (PspA) family protein</fullName>
    </recommendedName>
</protein>
<name>A0A6I4SQ04_9SPHN</name>
<dbReference type="Pfam" id="PF04012">
    <property type="entry name" value="PspA_IM30"/>
    <property type="match status" value="1"/>
</dbReference>
<gene>
    <name evidence="4" type="ORF">GRI36_13535</name>
</gene>
<dbReference type="InterPro" id="IPR007157">
    <property type="entry name" value="PspA_VIPP1"/>
</dbReference>
<reference evidence="4 5" key="1">
    <citation type="submission" date="2019-12" db="EMBL/GenBank/DDBJ databases">
        <title>Genomic-based taxomic classification of the family Erythrobacteraceae.</title>
        <authorList>
            <person name="Xu L."/>
        </authorList>
    </citation>
    <scope>NUCLEOTIDE SEQUENCE [LARGE SCALE GENOMIC DNA]</scope>
    <source>
        <strain evidence="4 5">JCM 17802</strain>
    </source>
</reference>
<evidence type="ECO:0000256" key="1">
    <source>
        <dbReference type="ARBA" id="ARBA00043985"/>
    </source>
</evidence>
<dbReference type="Proteomes" id="UP000468943">
    <property type="component" value="Unassembled WGS sequence"/>
</dbReference>
<dbReference type="GO" id="GO:0009271">
    <property type="term" value="P:phage shock"/>
    <property type="evidence" value="ECO:0007669"/>
    <property type="project" value="TreeGrafter"/>
</dbReference>
<organism evidence="4 5">
    <name type="scientific">Pontixanthobacter gangjinensis</name>
    <dbReference type="NCBI Taxonomy" id="1028742"/>
    <lineage>
        <taxon>Bacteria</taxon>
        <taxon>Pseudomonadati</taxon>
        <taxon>Pseudomonadota</taxon>
        <taxon>Alphaproteobacteria</taxon>
        <taxon>Sphingomonadales</taxon>
        <taxon>Erythrobacteraceae</taxon>
        <taxon>Pontixanthobacter</taxon>
    </lineage>
</organism>
<dbReference type="PANTHER" id="PTHR31088:SF6">
    <property type="entry name" value="PHAGE SHOCK PROTEIN A"/>
    <property type="match status" value="1"/>
</dbReference>
<feature type="region of interest" description="Disordered" evidence="3">
    <location>
        <begin position="135"/>
        <end position="191"/>
    </location>
</feature>
<accession>A0A6I4SQ04</accession>
<dbReference type="OrthoDB" id="7405758at2"/>
<comment type="similarity">
    <text evidence="1">Belongs to the PspA/Vipp/IM30 family.</text>
</comment>
<comment type="caution">
    <text evidence="4">The sequence shown here is derived from an EMBL/GenBank/DDBJ whole genome shotgun (WGS) entry which is preliminary data.</text>
</comment>
<feature type="compositionally biased region" description="Basic and acidic residues" evidence="3">
    <location>
        <begin position="158"/>
        <end position="177"/>
    </location>
</feature>